<dbReference type="Proteomes" id="UP000243978">
    <property type="component" value="Unassembled WGS sequence"/>
</dbReference>
<evidence type="ECO:0000259" key="1">
    <source>
        <dbReference type="Pfam" id="PF01814"/>
    </source>
</evidence>
<organism evidence="2 3">
    <name type="scientific">Litoreibacter ponti</name>
    <dbReference type="NCBI Taxonomy" id="1510457"/>
    <lineage>
        <taxon>Bacteria</taxon>
        <taxon>Pseudomonadati</taxon>
        <taxon>Pseudomonadota</taxon>
        <taxon>Alphaproteobacteria</taxon>
        <taxon>Rhodobacterales</taxon>
        <taxon>Roseobacteraceae</taxon>
        <taxon>Litoreibacter</taxon>
    </lineage>
</organism>
<dbReference type="Gene3D" id="1.20.120.520">
    <property type="entry name" value="nmb1532 protein domain like"/>
    <property type="match status" value="1"/>
</dbReference>
<reference evidence="2 3" key="1">
    <citation type="submission" date="2018-04" db="EMBL/GenBank/DDBJ databases">
        <title>Genomic Encyclopedia of Archaeal and Bacterial Type Strains, Phase II (KMG-II): from individual species to whole genera.</title>
        <authorList>
            <person name="Goeker M."/>
        </authorList>
    </citation>
    <scope>NUCLEOTIDE SEQUENCE [LARGE SCALE GENOMIC DNA]</scope>
    <source>
        <strain evidence="2 3">DSM 100977</strain>
    </source>
</reference>
<sequence length="185" mass="21111">MSAEIDPLDLSRRDGLPDALRVLLEDLPRETWEAHPNFGGMVQFWLQRHLMFRRLLDVLETDLQRLIDRQVGFETYGGRLSHYGGTLLNELHAHHQIEDQHYFPRLVTLDTRLEQGFALLDRDHHAMDGAINGVADGANTLLRSKGADIAALEVVLRDMARMLDRHLTDEEEIIVPVILKTGFDG</sequence>
<comment type="caution">
    <text evidence="2">The sequence shown here is derived from an EMBL/GenBank/DDBJ whole genome shotgun (WGS) entry which is preliminary data.</text>
</comment>
<keyword evidence="3" id="KW-1185">Reference proteome</keyword>
<dbReference type="CDD" id="cd12108">
    <property type="entry name" value="Hr-like"/>
    <property type="match status" value="1"/>
</dbReference>
<dbReference type="InterPro" id="IPR012312">
    <property type="entry name" value="Hemerythrin-like"/>
</dbReference>
<accession>A0A2T6BFF0</accession>
<protein>
    <submittedName>
        <fullName evidence="2">Hemerythrin HHE cation binding domain-containing protein</fullName>
    </submittedName>
</protein>
<feature type="domain" description="Hemerythrin-like" evidence="1">
    <location>
        <begin position="42"/>
        <end position="177"/>
    </location>
</feature>
<dbReference type="AlphaFoldDB" id="A0A2T6BFF0"/>
<dbReference type="RefSeq" id="WP_245913076.1">
    <property type="nucleotide sequence ID" value="NZ_QBKS01000002.1"/>
</dbReference>
<proteinExistence type="predicted"/>
<name>A0A2T6BFF0_9RHOB</name>
<dbReference type="Pfam" id="PF01814">
    <property type="entry name" value="Hemerythrin"/>
    <property type="match status" value="1"/>
</dbReference>
<evidence type="ECO:0000313" key="3">
    <source>
        <dbReference type="Proteomes" id="UP000243978"/>
    </source>
</evidence>
<gene>
    <name evidence="2" type="ORF">C8N43_3611</name>
</gene>
<evidence type="ECO:0000313" key="2">
    <source>
        <dbReference type="EMBL" id="PTX54790.1"/>
    </source>
</evidence>
<dbReference type="EMBL" id="QBKS01000002">
    <property type="protein sequence ID" value="PTX54790.1"/>
    <property type="molecule type" value="Genomic_DNA"/>
</dbReference>